<keyword evidence="10" id="KW-1185">Reference proteome</keyword>
<sequence length="250" mass="28061">MKFIKISVFPLLLTGIYLLICRFDIVNPYLIPRPGQLITALLSLTGRGILQHHIAVSLQRVFAGFFLTLLFALPMALFFHFYRRISAFLLGTLHFLRNTPPLAMVPLLILWFGIGEASKLVLIIMASFFPVFLNTLSGLQQVDSRLIEMGDTLELNRWEKIIHILLPEALPTVLTGMRLSFGYSWRALIGAEMIAASSGLGYMILDAQELARTDIVFIGILAIGLSGLLLDILFQRVIQHIFPWIPGEVI</sequence>
<keyword evidence="6 7" id="KW-0472">Membrane</keyword>
<keyword evidence="3" id="KW-1003">Cell membrane</keyword>
<dbReference type="Pfam" id="PF00528">
    <property type="entry name" value="BPD_transp_1"/>
    <property type="match status" value="1"/>
</dbReference>
<dbReference type="InterPro" id="IPR035906">
    <property type="entry name" value="MetI-like_sf"/>
</dbReference>
<dbReference type="CDD" id="cd06261">
    <property type="entry name" value="TM_PBP2"/>
    <property type="match status" value="1"/>
</dbReference>
<dbReference type="PANTHER" id="PTHR30151">
    <property type="entry name" value="ALKANE SULFONATE ABC TRANSPORTER-RELATED, MEMBRANE SUBUNIT"/>
    <property type="match status" value="1"/>
</dbReference>
<evidence type="ECO:0000256" key="3">
    <source>
        <dbReference type="ARBA" id="ARBA00022475"/>
    </source>
</evidence>
<dbReference type="GO" id="GO:0010438">
    <property type="term" value="P:cellular response to sulfur starvation"/>
    <property type="evidence" value="ECO:0007669"/>
    <property type="project" value="TreeGrafter"/>
</dbReference>
<dbReference type="GO" id="GO:0005886">
    <property type="term" value="C:plasma membrane"/>
    <property type="evidence" value="ECO:0007669"/>
    <property type="project" value="UniProtKB-SubCell"/>
</dbReference>
<accession>A0A1Y1S0M8</accession>
<evidence type="ECO:0000313" key="10">
    <source>
        <dbReference type="Proteomes" id="UP000192343"/>
    </source>
</evidence>
<dbReference type="PANTHER" id="PTHR30151:SF25">
    <property type="entry name" value="TAURINE TRANSPORT SYSTEM PERMEASE PROTEIN TAUC"/>
    <property type="match status" value="1"/>
</dbReference>
<dbReference type="RefSeq" id="WP_083049330.1">
    <property type="nucleotide sequence ID" value="NZ_CAXXQO010000003.1"/>
</dbReference>
<reference evidence="9 10" key="1">
    <citation type="submission" date="2017-03" db="EMBL/GenBank/DDBJ databases">
        <title>Draft Genome sequence of Marispirochaeta sp. strain JC444.</title>
        <authorList>
            <person name="Shivani Y."/>
            <person name="Subhash Y."/>
            <person name="Sasikala C."/>
            <person name="Ramana C."/>
        </authorList>
    </citation>
    <scope>NUCLEOTIDE SEQUENCE [LARGE SCALE GENOMIC DNA]</scope>
    <source>
        <strain evidence="9 10">JC444</strain>
    </source>
</reference>
<evidence type="ECO:0000256" key="6">
    <source>
        <dbReference type="ARBA" id="ARBA00023136"/>
    </source>
</evidence>
<dbReference type="InterPro" id="IPR000515">
    <property type="entry name" value="MetI-like"/>
</dbReference>
<evidence type="ECO:0000256" key="2">
    <source>
        <dbReference type="ARBA" id="ARBA00022448"/>
    </source>
</evidence>
<proteinExistence type="inferred from homology"/>
<feature type="transmembrane region" description="Helical" evidence="7">
    <location>
        <begin position="215"/>
        <end position="234"/>
    </location>
</feature>
<evidence type="ECO:0000259" key="8">
    <source>
        <dbReference type="PROSITE" id="PS50928"/>
    </source>
</evidence>
<feature type="transmembrane region" description="Helical" evidence="7">
    <location>
        <begin position="6"/>
        <end position="25"/>
    </location>
</feature>
<name>A0A1Y1S0M8_9SPIO</name>
<feature type="transmembrane region" description="Helical" evidence="7">
    <location>
        <begin position="120"/>
        <end position="139"/>
    </location>
</feature>
<dbReference type="PROSITE" id="PS50928">
    <property type="entry name" value="ABC_TM1"/>
    <property type="match status" value="1"/>
</dbReference>
<keyword evidence="5 7" id="KW-1133">Transmembrane helix</keyword>
<dbReference type="EMBL" id="MWQY01000006">
    <property type="protein sequence ID" value="ORC36220.1"/>
    <property type="molecule type" value="Genomic_DNA"/>
</dbReference>
<gene>
    <name evidence="9" type="ORF">B4O97_06410</name>
</gene>
<evidence type="ECO:0000256" key="7">
    <source>
        <dbReference type="RuleBase" id="RU363032"/>
    </source>
</evidence>
<dbReference type="SUPFAM" id="SSF161098">
    <property type="entry name" value="MetI-like"/>
    <property type="match status" value="1"/>
</dbReference>
<organism evidence="9 10">
    <name type="scientific">Marispirochaeta aestuarii</name>
    <dbReference type="NCBI Taxonomy" id="1963862"/>
    <lineage>
        <taxon>Bacteria</taxon>
        <taxon>Pseudomonadati</taxon>
        <taxon>Spirochaetota</taxon>
        <taxon>Spirochaetia</taxon>
        <taxon>Spirochaetales</taxon>
        <taxon>Spirochaetaceae</taxon>
        <taxon>Marispirochaeta</taxon>
    </lineage>
</organism>
<feature type="transmembrane region" description="Helical" evidence="7">
    <location>
        <begin position="94"/>
        <end position="114"/>
    </location>
</feature>
<feature type="domain" description="ABC transmembrane type-1" evidence="8">
    <location>
        <begin position="54"/>
        <end position="234"/>
    </location>
</feature>
<evidence type="ECO:0000256" key="4">
    <source>
        <dbReference type="ARBA" id="ARBA00022692"/>
    </source>
</evidence>
<dbReference type="FunFam" id="1.10.3720.10:FF:000003">
    <property type="entry name" value="Aliphatic sulfonate ABC transporter permease"/>
    <property type="match status" value="1"/>
</dbReference>
<dbReference type="AlphaFoldDB" id="A0A1Y1S0M8"/>
<keyword evidence="2 7" id="KW-0813">Transport</keyword>
<dbReference type="Proteomes" id="UP000192343">
    <property type="component" value="Unassembled WGS sequence"/>
</dbReference>
<comment type="similarity">
    <text evidence="7">Belongs to the binding-protein-dependent transport system permease family.</text>
</comment>
<feature type="transmembrane region" description="Helical" evidence="7">
    <location>
        <begin position="61"/>
        <end position="82"/>
    </location>
</feature>
<evidence type="ECO:0000256" key="1">
    <source>
        <dbReference type="ARBA" id="ARBA00004651"/>
    </source>
</evidence>
<dbReference type="STRING" id="1963862.B4O97_06410"/>
<keyword evidence="4 7" id="KW-0812">Transmembrane</keyword>
<protein>
    <submittedName>
        <fullName evidence="9">ABC transporter permease</fullName>
    </submittedName>
</protein>
<evidence type="ECO:0000256" key="5">
    <source>
        <dbReference type="ARBA" id="ARBA00022989"/>
    </source>
</evidence>
<dbReference type="GO" id="GO:0042918">
    <property type="term" value="P:alkanesulfonate transmembrane transport"/>
    <property type="evidence" value="ECO:0007669"/>
    <property type="project" value="UniProtKB-ARBA"/>
</dbReference>
<dbReference type="OrthoDB" id="9804353at2"/>
<comment type="subcellular location">
    <subcellularLocation>
        <location evidence="1 7">Cell membrane</location>
        <topology evidence="1 7">Multi-pass membrane protein</topology>
    </subcellularLocation>
</comment>
<dbReference type="Gene3D" id="1.10.3720.10">
    <property type="entry name" value="MetI-like"/>
    <property type="match status" value="1"/>
</dbReference>
<feature type="transmembrane region" description="Helical" evidence="7">
    <location>
        <begin position="183"/>
        <end position="203"/>
    </location>
</feature>
<comment type="caution">
    <text evidence="9">The sequence shown here is derived from an EMBL/GenBank/DDBJ whole genome shotgun (WGS) entry which is preliminary data.</text>
</comment>
<evidence type="ECO:0000313" key="9">
    <source>
        <dbReference type="EMBL" id="ORC36220.1"/>
    </source>
</evidence>